<protein>
    <submittedName>
        <fullName evidence="7">Unannotated protein</fullName>
    </submittedName>
</protein>
<dbReference type="EMBL" id="CAFBMT010000001">
    <property type="protein sequence ID" value="CAB4910797.1"/>
    <property type="molecule type" value="Genomic_DNA"/>
</dbReference>
<sequence>MTGNAELTFPGDAYAEMIACAYDAYPLEACGLLVGSGTQVHRFVACTNEAASAKVYAIPGKELMLADRAAEDDGLEVLGVFHSHTHSEPYPSPTDVAQAPDPAWEYVIVSLKRESPEARCFRIVDGTISEVLIVVAQVQS</sequence>
<dbReference type="PROSITE" id="PS50249">
    <property type="entry name" value="MPN"/>
    <property type="match status" value="1"/>
</dbReference>
<keyword evidence="1" id="KW-0645">Protease</keyword>
<dbReference type="EMBL" id="CAFBIY010000152">
    <property type="protein sequence ID" value="CAB4852766.1"/>
    <property type="molecule type" value="Genomic_DNA"/>
</dbReference>
<dbReference type="GO" id="GO:0008235">
    <property type="term" value="F:metalloexopeptidase activity"/>
    <property type="evidence" value="ECO:0007669"/>
    <property type="project" value="TreeGrafter"/>
</dbReference>
<keyword evidence="4" id="KW-0862">Zinc</keyword>
<feature type="domain" description="MPN" evidence="6">
    <location>
        <begin position="7"/>
        <end position="140"/>
    </location>
</feature>
<keyword evidence="2" id="KW-0479">Metal-binding</keyword>
<proteinExistence type="predicted"/>
<dbReference type="GO" id="GO:0006508">
    <property type="term" value="P:proteolysis"/>
    <property type="evidence" value="ECO:0007669"/>
    <property type="project" value="UniProtKB-KW"/>
</dbReference>
<evidence type="ECO:0000256" key="4">
    <source>
        <dbReference type="ARBA" id="ARBA00022833"/>
    </source>
</evidence>
<evidence type="ECO:0000313" key="7">
    <source>
        <dbReference type="EMBL" id="CAB4362617.1"/>
    </source>
</evidence>
<evidence type="ECO:0000256" key="3">
    <source>
        <dbReference type="ARBA" id="ARBA00022801"/>
    </source>
</evidence>
<dbReference type="Pfam" id="PF14464">
    <property type="entry name" value="Prok-JAB"/>
    <property type="match status" value="1"/>
</dbReference>
<dbReference type="EMBL" id="CAEZYF010000002">
    <property type="protein sequence ID" value="CAB4706779.1"/>
    <property type="molecule type" value="Genomic_DNA"/>
</dbReference>
<dbReference type="PANTHER" id="PTHR34858:SF1">
    <property type="entry name" value="CYSO-CYSTEINE PEPTIDASE"/>
    <property type="match status" value="1"/>
</dbReference>
<evidence type="ECO:0000313" key="9">
    <source>
        <dbReference type="EMBL" id="CAB4828400.1"/>
    </source>
</evidence>
<dbReference type="Gene3D" id="3.40.140.10">
    <property type="entry name" value="Cytidine Deaminase, domain 2"/>
    <property type="match status" value="1"/>
</dbReference>
<gene>
    <name evidence="8" type="ORF">UFOPK2656_00399</name>
    <name evidence="9" type="ORF">UFOPK3099_01859</name>
    <name evidence="10" type="ORF">UFOPK3267_02285</name>
    <name evidence="11" type="ORF">UFOPK3651_00167</name>
    <name evidence="12" type="ORF">UFOPK3931_01599</name>
    <name evidence="7" type="ORF">UFOPK4189_00396</name>
</gene>
<evidence type="ECO:0000313" key="8">
    <source>
        <dbReference type="EMBL" id="CAB4706779.1"/>
    </source>
</evidence>
<reference evidence="7" key="1">
    <citation type="submission" date="2020-05" db="EMBL/GenBank/DDBJ databases">
        <authorList>
            <person name="Chiriac C."/>
            <person name="Salcher M."/>
            <person name="Ghai R."/>
            <person name="Kavagutti S V."/>
        </authorList>
    </citation>
    <scope>NUCLEOTIDE SEQUENCE</scope>
</reference>
<evidence type="ECO:0000256" key="5">
    <source>
        <dbReference type="ARBA" id="ARBA00023049"/>
    </source>
</evidence>
<dbReference type="PANTHER" id="PTHR34858">
    <property type="entry name" value="CYSO-CYSTEINE PEPTIDASE"/>
    <property type="match status" value="1"/>
</dbReference>
<evidence type="ECO:0000313" key="11">
    <source>
        <dbReference type="EMBL" id="CAB4910797.1"/>
    </source>
</evidence>
<accession>A0A6J6A4X0</accession>
<dbReference type="EMBL" id="CAFAAV010000155">
    <property type="protein sequence ID" value="CAB4828400.1"/>
    <property type="molecule type" value="Genomic_DNA"/>
</dbReference>
<dbReference type="SUPFAM" id="SSF102712">
    <property type="entry name" value="JAB1/MPN domain"/>
    <property type="match status" value="1"/>
</dbReference>
<evidence type="ECO:0000256" key="2">
    <source>
        <dbReference type="ARBA" id="ARBA00022723"/>
    </source>
</evidence>
<dbReference type="EMBL" id="CAFBOL010000039">
    <property type="protein sequence ID" value="CAB4993070.1"/>
    <property type="molecule type" value="Genomic_DNA"/>
</dbReference>
<dbReference type="AlphaFoldDB" id="A0A6J6A4X0"/>
<dbReference type="EMBL" id="CAESGF010000002">
    <property type="protein sequence ID" value="CAB4362617.1"/>
    <property type="molecule type" value="Genomic_DNA"/>
</dbReference>
<dbReference type="InterPro" id="IPR037518">
    <property type="entry name" value="MPN"/>
</dbReference>
<evidence type="ECO:0000256" key="1">
    <source>
        <dbReference type="ARBA" id="ARBA00022670"/>
    </source>
</evidence>
<dbReference type="SMART" id="SM00232">
    <property type="entry name" value="JAB_MPN"/>
    <property type="match status" value="1"/>
</dbReference>
<keyword evidence="5" id="KW-0482">Metalloprotease</keyword>
<organism evidence="7">
    <name type="scientific">freshwater metagenome</name>
    <dbReference type="NCBI Taxonomy" id="449393"/>
    <lineage>
        <taxon>unclassified sequences</taxon>
        <taxon>metagenomes</taxon>
        <taxon>ecological metagenomes</taxon>
    </lineage>
</organism>
<evidence type="ECO:0000259" key="6">
    <source>
        <dbReference type="PROSITE" id="PS50249"/>
    </source>
</evidence>
<name>A0A6J6A4X0_9ZZZZ</name>
<dbReference type="GO" id="GO:0008270">
    <property type="term" value="F:zinc ion binding"/>
    <property type="evidence" value="ECO:0007669"/>
    <property type="project" value="TreeGrafter"/>
</dbReference>
<dbReference type="InterPro" id="IPR028090">
    <property type="entry name" value="JAB_dom_prok"/>
</dbReference>
<keyword evidence="3" id="KW-0378">Hydrolase</keyword>
<dbReference type="InterPro" id="IPR000555">
    <property type="entry name" value="JAMM/MPN+_dom"/>
</dbReference>
<dbReference type="CDD" id="cd08070">
    <property type="entry name" value="MPN_like"/>
    <property type="match status" value="1"/>
</dbReference>
<evidence type="ECO:0000313" key="10">
    <source>
        <dbReference type="EMBL" id="CAB4852766.1"/>
    </source>
</evidence>
<evidence type="ECO:0000313" key="12">
    <source>
        <dbReference type="EMBL" id="CAB4993070.1"/>
    </source>
</evidence>
<dbReference type="InterPro" id="IPR051929">
    <property type="entry name" value="VirAsm_ModProt"/>
</dbReference>